<dbReference type="SUPFAM" id="SSF56281">
    <property type="entry name" value="Metallo-hydrolase/oxidoreductase"/>
    <property type="match status" value="1"/>
</dbReference>
<comment type="cofactor">
    <cofactor evidence="1">
        <name>Zn(2+)</name>
        <dbReference type="ChEBI" id="CHEBI:29105"/>
    </cofactor>
</comment>
<dbReference type="RefSeq" id="XP_018001595.1">
    <property type="nucleotide sequence ID" value="XM_018149707.1"/>
</dbReference>
<dbReference type="Gene3D" id="3.60.15.10">
    <property type="entry name" value="Ribonuclease Z/Hydroxyacylglutathione hydrolase-like"/>
    <property type="match status" value="1"/>
</dbReference>
<dbReference type="EMBL" id="LFJN01000009">
    <property type="protein sequence ID" value="KPI41632.1"/>
    <property type="molecule type" value="Genomic_DNA"/>
</dbReference>
<protein>
    <submittedName>
        <fullName evidence="6">Uncharacterized protein</fullName>
    </submittedName>
</protein>
<dbReference type="InterPro" id="IPR036866">
    <property type="entry name" value="RibonucZ/Hydroxyglut_hydro"/>
</dbReference>
<evidence type="ECO:0000313" key="7">
    <source>
        <dbReference type="Proteomes" id="UP000038010"/>
    </source>
</evidence>
<accession>A0A0N1HW02</accession>
<sequence>MTTLPPSASDQVFVEVSALNGGFVTLPEKLFVTDADPNLKKTVPSMCFLIRHRSKSGKTDRIVFDLGIKRELTQYAQGMRDHLSKRQPITTSPDTAESLRKGNLDPATDITHVILSHTHWDHIGMPSDYPNAQFIVGSGTLHTIVHGANHYPASMFEKDPLPFDRTKELPPTANSPCADIAAPTTHQTTHTWRPISTLPNATDLFGDGSIYLIDAPGHLQGHLNSSRA</sequence>
<gene>
    <name evidence="6" type="ORF">AB675_9195</name>
</gene>
<dbReference type="Proteomes" id="UP000038010">
    <property type="component" value="Unassembled WGS sequence"/>
</dbReference>
<proteinExistence type="inferred from homology"/>
<dbReference type="PANTHER" id="PTHR42978:SF2">
    <property type="entry name" value="102 KBASES UNSTABLE REGION: FROM 1 TO 119443"/>
    <property type="match status" value="1"/>
</dbReference>
<evidence type="ECO:0000313" key="6">
    <source>
        <dbReference type="EMBL" id="KPI41632.1"/>
    </source>
</evidence>
<dbReference type="STRING" id="1664694.A0A0N1HW02"/>
<evidence type="ECO:0000256" key="1">
    <source>
        <dbReference type="ARBA" id="ARBA00001947"/>
    </source>
</evidence>
<keyword evidence="5" id="KW-0862">Zinc</keyword>
<dbReference type="PANTHER" id="PTHR42978">
    <property type="entry name" value="QUORUM-QUENCHING LACTONASE YTNP-RELATED-RELATED"/>
    <property type="match status" value="1"/>
</dbReference>
<evidence type="ECO:0000256" key="3">
    <source>
        <dbReference type="ARBA" id="ARBA00022723"/>
    </source>
</evidence>
<evidence type="ECO:0000256" key="4">
    <source>
        <dbReference type="ARBA" id="ARBA00022801"/>
    </source>
</evidence>
<comment type="similarity">
    <text evidence="2">Belongs to the metallo-beta-lactamase superfamily.</text>
</comment>
<keyword evidence="4" id="KW-0378">Hydrolase</keyword>
<organism evidence="6 7">
    <name type="scientific">Cyphellophora attinorum</name>
    <dbReference type="NCBI Taxonomy" id="1664694"/>
    <lineage>
        <taxon>Eukaryota</taxon>
        <taxon>Fungi</taxon>
        <taxon>Dikarya</taxon>
        <taxon>Ascomycota</taxon>
        <taxon>Pezizomycotina</taxon>
        <taxon>Eurotiomycetes</taxon>
        <taxon>Chaetothyriomycetidae</taxon>
        <taxon>Chaetothyriales</taxon>
        <taxon>Cyphellophoraceae</taxon>
        <taxon>Cyphellophora</taxon>
    </lineage>
</organism>
<dbReference type="VEuPathDB" id="FungiDB:AB675_9195"/>
<keyword evidence="7" id="KW-1185">Reference proteome</keyword>
<dbReference type="AlphaFoldDB" id="A0A0N1HW02"/>
<dbReference type="CDD" id="cd07730">
    <property type="entry name" value="metallo-hydrolase-like_MBL-fold"/>
    <property type="match status" value="1"/>
</dbReference>
<dbReference type="GO" id="GO:0016787">
    <property type="term" value="F:hydrolase activity"/>
    <property type="evidence" value="ECO:0007669"/>
    <property type="project" value="UniProtKB-KW"/>
</dbReference>
<dbReference type="InterPro" id="IPR051013">
    <property type="entry name" value="MBL_superfamily_lactonases"/>
</dbReference>
<evidence type="ECO:0000256" key="5">
    <source>
        <dbReference type="ARBA" id="ARBA00022833"/>
    </source>
</evidence>
<name>A0A0N1HW02_9EURO</name>
<keyword evidence="3" id="KW-0479">Metal-binding</keyword>
<dbReference type="GO" id="GO:0046872">
    <property type="term" value="F:metal ion binding"/>
    <property type="evidence" value="ECO:0007669"/>
    <property type="project" value="UniProtKB-KW"/>
</dbReference>
<reference evidence="6 7" key="1">
    <citation type="submission" date="2015-06" db="EMBL/GenBank/DDBJ databases">
        <title>Draft genome of the ant-associated black yeast Phialophora attae CBS 131958.</title>
        <authorList>
            <person name="Moreno L.F."/>
            <person name="Stielow B.J."/>
            <person name="de Hoog S."/>
            <person name="Vicente V.A."/>
            <person name="Weiss V.A."/>
            <person name="de Vries M."/>
            <person name="Cruz L.M."/>
            <person name="Souza E.M."/>
        </authorList>
    </citation>
    <scope>NUCLEOTIDE SEQUENCE [LARGE SCALE GENOMIC DNA]</scope>
    <source>
        <strain evidence="6 7">CBS 131958</strain>
    </source>
</reference>
<dbReference type="OrthoDB" id="10250730at2759"/>
<dbReference type="GeneID" id="28741587"/>
<comment type="caution">
    <text evidence="6">The sequence shown here is derived from an EMBL/GenBank/DDBJ whole genome shotgun (WGS) entry which is preliminary data.</text>
</comment>
<evidence type="ECO:0000256" key="2">
    <source>
        <dbReference type="ARBA" id="ARBA00007749"/>
    </source>
</evidence>